<dbReference type="Proteomes" id="UP000321523">
    <property type="component" value="Unassembled WGS sequence"/>
</dbReference>
<dbReference type="AlphaFoldDB" id="A0A512E4F6"/>
<feature type="chain" id="PRO_5022156643" evidence="1">
    <location>
        <begin position="24"/>
        <end position="58"/>
    </location>
</feature>
<dbReference type="EMBL" id="BJYZ01000109">
    <property type="protein sequence ID" value="GEO43624.1"/>
    <property type="molecule type" value="Genomic_DNA"/>
</dbReference>
<proteinExistence type="predicted"/>
<keyword evidence="1" id="KW-0732">Signal</keyword>
<keyword evidence="3" id="KW-1185">Reference proteome</keyword>
<evidence type="ECO:0000256" key="1">
    <source>
        <dbReference type="SAM" id="SignalP"/>
    </source>
</evidence>
<evidence type="ECO:0000313" key="2">
    <source>
        <dbReference type="EMBL" id="GEO43624.1"/>
    </source>
</evidence>
<sequence>MKKIVLAVMTTVVLAATALPAFANVSVRGYTRKDGTYVAPHIRTSPNGTCADNFSGCR</sequence>
<comment type="caution">
    <text evidence="2">The sequence shown here is derived from an EMBL/GenBank/DDBJ whole genome shotgun (WGS) entry which is preliminary data.</text>
</comment>
<accession>A0A512E4F6</accession>
<name>A0A512E4F6_9PROT</name>
<organism evidence="2 3">
    <name type="scientific">Skermanella aerolata</name>
    <dbReference type="NCBI Taxonomy" id="393310"/>
    <lineage>
        <taxon>Bacteria</taxon>
        <taxon>Pseudomonadati</taxon>
        <taxon>Pseudomonadota</taxon>
        <taxon>Alphaproteobacteria</taxon>
        <taxon>Rhodospirillales</taxon>
        <taxon>Azospirillaceae</taxon>
        <taxon>Skermanella</taxon>
    </lineage>
</organism>
<gene>
    <name evidence="2" type="ORF">SAE02_77720</name>
</gene>
<reference evidence="2 3" key="1">
    <citation type="submission" date="2019-07" db="EMBL/GenBank/DDBJ databases">
        <title>Whole genome shotgun sequence of Skermanella aerolata NBRC 106429.</title>
        <authorList>
            <person name="Hosoyama A."/>
            <person name="Uohara A."/>
            <person name="Ohji S."/>
            <person name="Ichikawa N."/>
        </authorList>
    </citation>
    <scope>NUCLEOTIDE SEQUENCE [LARGE SCALE GENOMIC DNA]</scope>
    <source>
        <strain evidence="2 3">NBRC 106429</strain>
    </source>
</reference>
<protein>
    <submittedName>
        <fullName evidence="2">Uncharacterized protein</fullName>
    </submittedName>
</protein>
<evidence type="ECO:0000313" key="3">
    <source>
        <dbReference type="Proteomes" id="UP000321523"/>
    </source>
</evidence>
<feature type="signal peptide" evidence="1">
    <location>
        <begin position="1"/>
        <end position="23"/>
    </location>
</feature>